<gene>
    <name evidence="9" type="primary">ftsQ</name>
    <name evidence="12" type="ORF">B9K05_04425</name>
</gene>
<name>A0A270BR57_9PROT</name>
<dbReference type="InterPro" id="IPR013685">
    <property type="entry name" value="POTRA_FtsQ_type"/>
</dbReference>
<dbReference type="EMBL" id="NDFP01000003">
    <property type="protein sequence ID" value="PAL27221.1"/>
    <property type="molecule type" value="Genomic_DNA"/>
</dbReference>
<dbReference type="InterPro" id="IPR034746">
    <property type="entry name" value="POTRA"/>
</dbReference>
<dbReference type="Pfam" id="PF08478">
    <property type="entry name" value="POTRA_1"/>
    <property type="match status" value="1"/>
</dbReference>
<evidence type="ECO:0000256" key="3">
    <source>
        <dbReference type="ARBA" id="ARBA00022519"/>
    </source>
</evidence>
<dbReference type="STRING" id="1231343.Absy_021_034"/>
<accession>A0A270BR57</accession>
<evidence type="ECO:0000256" key="9">
    <source>
        <dbReference type="HAMAP-Rule" id="MF_00911"/>
    </source>
</evidence>
<dbReference type="AlphaFoldDB" id="A0A270BR57"/>
<evidence type="ECO:0000256" key="4">
    <source>
        <dbReference type="ARBA" id="ARBA00022618"/>
    </source>
</evidence>
<evidence type="ECO:0000256" key="6">
    <source>
        <dbReference type="ARBA" id="ARBA00022989"/>
    </source>
</evidence>
<keyword evidence="7 9" id="KW-0472">Membrane</keyword>
<dbReference type="HAMAP" id="MF_00911">
    <property type="entry name" value="FtsQ_subfam"/>
    <property type="match status" value="1"/>
</dbReference>
<dbReference type="InterPro" id="IPR045335">
    <property type="entry name" value="FtsQ_C_sf"/>
</dbReference>
<keyword evidence="6 9" id="KW-1133">Transmembrane helix</keyword>
<protein>
    <recommendedName>
        <fullName evidence="9">Cell division protein FtsQ</fullName>
    </recommendedName>
</protein>
<evidence type="ECO:0000256" key="8">
    <source>
        <dbReference type="ARBA" id="ARBA00023306"/>
    </source>
</evidence>
<dbReference type="GO" id="GO:0032153">
    <property type="term" value="C:cell division site"/>
    <property type="evidence" value="ECO:0007669"/>
    <property type="project" value="UniProtKB-UniRule"/>
</dbReference>
<dbReference type="OrthoDB" id="9783091at2"/>
<evidence type="ECO:0000256" key="5">
    <source>
        <dbReference type="ARBA" id="ARBA00022692"/>
    </source>
</evidence>
<dbReference type="Pfam" id="PF03799">
    <property type="entry name" value="FtsQ_DivIB_C"/>
    <property type="match status" value="1"/>
</dbReference>
<evidence type="ECO:0000256" key="10">
    <source>
        <dbReference type="SAM" id="MobiDB-lite"/>
    </source>
</evidence>
<feature type="compositionally biased region" description="Basic and acidic residues" evidence="10">
    <location>
        <begin position="305"/>
        <end position="321"/>
    </location>
</feature>
<dbReference type="GO" id="GO:0043093">
    <property type="term" value="P:FtsZ-dependent cytokinesis"/>
    <property type="evidence" value="ECO:0007669"/>
    <property type="project" value="UniProtKB-UniRule"/>
</dbReference>
<keyword evidence="13" id="KW-1185">Reference proteome</keyword>
<keyword evidence="5 9" id="KW-0812">Transmembrane</keyword>
<evidence type="ECO:0000256" key="1">
    <source>
        <dbReference type="ARBA" id="ARBA00004370"/>
    </source>
</evidence>
<keyword evidence="2 9" id="KW-1003">Cell membrane</keyword>
<dbReference type="Gene3D" id="3.40.50.11690">
    <property type="entry name" value="Cell division protein FtsQ/DivIB"/>
    <property type="match status" value="1"/>
</dbReference>
<evidence type="ECO:0000259" key="11">
    <source>
        <dbReference type="PROSITE" id="PS51779"/>
    </source>
</evidence>
<evidence type="ECO:0000256" key="7">
    <source>
        <dbReference type="ARBA" id="ARBA00023136"/>
    </source>
</evidence>
<organism evidence="12 13">
    <name type="scientific">Acetobacter syzygii</name>
    <dbReference type="NCBI Taxonomy" id="146476"/>
    <lineage>
        <taxon>Bacteria</taxon>
        <taxon>Pseudomonadati</taxon>
        <taxon>Pseudomonadota</taxon>
        <taxon>Alphaproteobacteria</taxon>
        <taxon>Acetobacterales</taxon>
        <taxon>Acetobacteraceae</taxon>
        <taxon>Acetobacter</taxon>
    </lineage>
</organism>
<keyword evidence="8 9" id="KW-0131">Cell cycle</keyword>
<comment type="similarity">
    <text evidence="9">Belongs to the FtsQ/DivIB family. FtsQ subfamily.</text>
</comment>
<evidence type="ECO:0000313" key="13">
    <source>
        <dbReference type="Proteomes" id="UP000216033"/>
    </source>
</evidence>
<comment type="caution">
    <text evidence="12">The sequence shown here is derived from an EMBL/GenBank/DDBJ whole genome shotgun (WGS) entry which is preliminary data.</text>
</comment>
<reference evidence="12 13" key="1">
    <citation type="submission" date="2017-04" db="EMBL/GenBank/DDBJ databases">
        <title>Kefir bacterial isolates.</title>
        <authorList>
            <person name="Kim Y."/>
            <person name="Blasche S."/>
            <person name="Patil K.R."/>
        </authorList>
    </citation>
    <scope>NUCLEOTIDE SEQUENCE [LARGE SCALE GENOMIC DNA]</scope>
    <source>
        <strain evidence="12 13">KR-2</strain>
    </source>
</reference>
<dbReference type="RefSeq" id="WP_095350990.1">
    <property type="nucleotide sequence ID" value="NZ_NDFO01000002.1"/>
</dbReference>
<dbReference type="InterPro" id="IPR026579">
    <property type="entry name" value="FtsQ"/>
</dbReference>
<comment type="subcellular location">
    <subcellularLocation>
        <location evidence="9">Cell inner membrane</location>
        <topology evidence="9">Single-pass type II membrane protein</topology>
    </subcellularLocation>
    <subcellularLocation>
        <location evidence="1">Membrane</location>
    </subcellularLocation>
    <text evidence="9">Localizes to the division septum.</text>
</comment>
<keyword evidence="4 9" id="KW-0132">Cell division</keyword>
<dbReference type="PROSITE" id="PS51779">
    <property type="entry name" value="POTRA"/>
    <property type="match status" value="1"/>
</dbReference>
<evidence type="ECO:0000256" key="2">
    <source>
        <dbReference type="ARBA" id="ARBA00022475"/>
    </source>
</evidence>
<dbReference type="PANTHER" id="PTHR35851">
    <property type="entry name" value="CELL DIVISION PROTEIN FTSQ"/>
    <property type="match status" value="1"/>
</dbReference>
<keyword evidence="3 9" id="KW-0997">Cell inner membrane</keyword>
<dbReference type="InterPro" id="IPR005548">
    <property type="entry name" value="Cell_div_FtsQ/DivIB_C"/>
</dbReference>
<dbReference type="GO" id="GO:0005886">
    <property type="term" value="C:plasma membrane"/>
    <property type="evidence" value="ECO:0007669"/>
    <property type="project" value="UniProtKB-SubCell"/>
</dbReference>
<feature type="region of interest" description="Disordered" evidence="10">
    <location>
        <begin position="260"/>
        <end position="321"/>
    </location>
</feature>
<evidence type="ECO:0000313" key="12">
    <source>
        <dbReference type="EMBL" id="PAL27221.1"/>
    </source>
</evidence>
<dbReference type="Proteomes" id="UP000216033">
    <property type="component" value="Unassembled WGS sequence"/>
</dbReference>
<sequence length="321" mass="34912">MKRPASRPSRTGLFLKRQKRLLRPVIGLVLLAGVGGVAYLALPLPIIQQQIAPLRDKLLGTSALRVTSIRIDGANLTSDSAIRAALNIAVGDPVLNFNVSHAREMLTAMPFVDHVSVERHLSGEIDVHITERPPYAVWQHQGHFILIDRQGQKVPDQGTNDKDATAFAKLPLVVGDGANENAAALIDVLLQEPDVKSRVTAAVRVSDRRWNLSLKDGATVLLPEGEEAPAIHRLARLNASTQLLDRPVVLIDMRLPDRLTIRERPSEPPPPSTMPQVGDAAKNAAIPHAVPTGKDTPHTPPHHTPTKDTPRSSATEESRDE</sequence>
<proteinExistence type="inferred from homology"/>
<feature type="domain" description="POTRA" evidence="11">
    <location>
        <begin position="64"/>
        <end position="132"/>
    </location>
</feature>
<comment type="function">
    <text evidence="9">Essential cell division protein.</text>
</comment>
<feature type="transmembrane region" description="Helical" evidence="9">
    <location>
        <begin position="21"/>
        <end position="42"/>
    </location>
</feature>
<dbReference type="GO" id="GO:0090529">
    <property type="term" value="P:cell septum assembly"/>
    <property type="evidence" value="ECO:0007669"/>
    <property type="project" value="InterPro"/>
</dbReference>
<dbReference type="Gene3D" id="3.10.20.310">
    <property type="entry name" value="membrane protein fhac"/>
    <property type="match status" value="1"/>
</dbReference>
<dbReference type="PANTHER" id="PTHR35851:SF1">
    <property type="entry name" value="CELL DIVISION PROTEIN FTSQ"/>
    <property type="match status" value="1"/>
</dbReference>